<accession>A0ABQ9GEL1</accession>
<comment type="caution">
    <text evidence="2">The sequence shown here is derived from an EMBL/GenBank/DDBJ whole genome shotgun (WGS) entry which is preliminary data.</text>
</comment>
<evidence type="ECO:0000313" key="3">
    <source>
        <dbReference type="Proteomes" id="UP001159363"/>
    </source>
</evidence>
<organism evidence="2 3">
    <name type="scientific">Dryococelus australis</name>
    <dbReference type="NCBI Taxonomy" id="614101"/>
    <lineage>
        <taxon>Eukaryota</taxon>
        <taxon>Metazoa</taxon>
        <taxon>Ecdysozoa</taxon>
        <taxon>Arthropoda</taxon>
        <taxon>Hexapoda</taxon>
        <taxon>Insecta</taxon>
        <taxon>Pterygota</taxon>
        <taxon>Neoptera</taxon>
        <taxon>Polyneoptera</taxon>
        <taxon>Phasmatodea</taxon>
        <taxon>Verophasmatodea</taxon>
        <taxon>Anareolatae</taxon>
        <taxon>Phasmatidae</taxon>
        <taxon>Eurycanthinae</taxon>
        <taxon>Dryococelus</taxon>
    </lineage>
</organism>
<sequence length="151" mass="16543">MRVGLKRGEYGTASQWKGGGHGRSLRKPLRPAAPCGTIPTRGNPGATPPESNPVCVPDDTDQYRTVAISEQDGGHASLAMHFPNQRIGKGGPTAWPPRSPDFWLWGHIDSIVYATPLGTRDELITPGIFVHVRRNHAPALHRLCGRRRRTD</sequence>
<dbReference type="EMBL" id="JARBHB010000012">
    <property type="protein sequence ID" value="KAJ8870834.1"/>
    <property type="molecule type" value="Genomic_DNA"/>
</dbReference>
<reference evidence="2 3" key="1">
    <citation type="submission" date="2023-02" db="EMBL/GenBank/DDBJ databases">
        <title>LHISI_Scaffold_Assembly.</title>
        <authorList>
            <person name="Stuart O.P."/>
            <person name="Cleave R."/>
            <person name="Magrath M.J.L."/>
            <person name="Mikheyev A.S."/>
        </authorList>
    </citation>
    <scope>NUCLEOTIDE SEQUENCE [LARGE SCALE GENOMIC DNA]</scope>
    <source>
        <strain evidence="2">Daus_M_001</strain>
        <tissue evidence="2">Leg muscle</tissue>
    </source>
</reference>
<gene>
    <name evidence="2" type="ORF">PR048_027133</name>
</gene>
<feature type="region of interest" description="Disordered" evidence="1">
    <location>
        <begin position="1"/>
        <end position="52"/>
    </location>
</feature>
<proteinExistence type="predicted"/>
<evidence type="ECO:0000313" key="2">
    <source>
        <dbReference type="EMBL" id="KAJ8870834.1"/>
    </source>
</evidence>
<evidence type="ECO:0000256" key="1">
    <source>
        <dbReference type="SAM" id="MobiDB-lite"/>
    </source>
</evidence>
<dbReference type="Proteomes" id="UP001159363">
    <property type="component" value="Chromosome 11"/>
</dbReference>
<name>A0ABQ9GEL1_9NEOP</name>
<keyword evidence="3" id="KW-1185">Reference proteome</keyword>
<protein>
    <submittedName>
        <fullName evidence="2">Uncharacterized protein</fullName>
    </submittedName>
</protein>